<sequence>MTTLQTRSPYSQEELDKLYPKNLELRLVQVLLRHGERAPVSARFQNAGLAPYWPYCNAAQRLRSVAYTPQDMTTWDSLQWRRRLERFGEDDGPIIAAGPDGEVDGICQFGELTDKGRETTYDLGKRLRNLYIDQLQFMPKLISDADMIYLRATPLPRALESVQQTFWGMYPLTARTASFPPPTIVTRTPADETLFPNDGNCRRFAQLSRAFAQRAADRWNTSDDMQYINSKITKWMPQSSKTVAVDSHPRLSGIMDTINSTLAHGPETRLPSEFYDPKLRSSVEKIGVEEWFHGYNENKEYRKLGIGAQVGDIVERMISKVEGVGLSINEIGGENGQLGRGRGGETGIAFAMSGCHDTTLGGVLSSLGAFENEPWPPYTSHIAFELFREKSRAYPDPRSSTSISLQSQVQSQIKAQPQSKDTPAPKPGWLAGMLGLGSSSPSSSTTPEQITDSALKADQSTYISRRPVSELDPEEQKRLDGYYVRLRYNDKPMKIPACAKPGRHLEGDESFCTLEAFKRIADSFTPKNWKVECGQNLDGPIPGLVKGTEEWARDADGSF</sequence>
<evidence type="ECO:0000313" key="1">
    <source>
        <dbReference type="EMBL" id="KAJ9662765.1"/>
    </source>
</evidence>
<organism evidence="1 2">
    <name type="scientific">Neophaeococcomyces mojaviensis</name>
    <dbReference type="NCBI Taxonomy" id="3383035"/>
    <lineage>
        <taxon>Eukaryota</taxon>
        <taxon>Fungi</taxon>
        <taxon>Dikarya</taxon>
        <taxon>Ascomycota</taxon>
        <taxon>Pezizomycotina</taxon>
        <taxon>Eurotiomycetes</taxon>
        <taxon>Chaetothyriomycetidae</taxon>
        <taxon>Chaetothyriales</taxon>
        <taxon>Chaetothyriales incertae sedis</taxon>
        <taxon>Neophaeococcomyces</taxon>
    </lineage>
</organism>
<protein>
    <submittedName>
        <fullName evidence="1">Uncharacterized protein</fullName>
    </submittedName>
</protein>
<keyword evidence="2" id="KW-1185">Reference proteome</keyword>
<reference evidence="1" key="1">
    <citation type="submission" date="2022-10" db="EMBL/GenBank/DDBJ databases">
        <title>Culturing micro-colonial fungi from biological soil crusts in the Mojave desert and describing Neophaeococcomyces mojavensis, and introducing the new genera and species Taxawa tesnikishii.</title>
        <authorList>
            <person name="Kurbessoian T."/>
            <person name="Stajich J.E."/>
        </authorList>
    </citation>
    <scope>NUCLEOTIDE SEQUENCE</scope>
    <source>
        <strain evidence="1">JES_112</strain>
    </source>
</reference>
<accession>A0ACC3AHQ5</accession>
<proteinExistence type="predicted"/>
<name>A0ACC3AHQ5_9EURO</name>
<gene>
    <name evidence="1" type="ORF">H2198_001214</name>
</gene>
<dbReference type="EMBL" id="JAPDRQ010000013">
    <property type="protein sequence ID" value="KAJ9662765.1"/>
    <property type="molecule type" value="Genomic_DNA"/>
</dbReference>
<dbReference type="Proteomes" id="UP001172386">
    <property type="component" value="Unassembled WGS sequence"/>
</dbReference>
<evidence type="ECO:0000313" key="2">
    <source>
        <dbReference type="Proteomes" id="UP001172386"/>
    </source>
</evidence>
<comment type="caution">
    <text evidence="1">The sequence shown here is derived from an EMBL/GenBank/DDBJ whole genome shotgun (WGS) entry which is preliminary data.</text>
</comment>